<comment type="caution">
    <text evidence="3">The sequence shown here is derived from an EMBL/GenBank/DDBJ whole genome shotgun (WGS) entry which is preliminary data.</text>
</comment>
<evidence type="ECO:0000256" key="2">
    <source>
        <dbReference type="SAM" id="MobiDB-lite"/>
    </source>
</evidence>
<keyword evidence="1" id="KW-0175">Coiled coil</keyword>
<feature type="region of interest" description="Disordered" evidence="2">
    <location>
        <begin position="1"/>
        <end position="23"/>
    </location>
</feature>
<evidence type="ECO:0000256" key="1">
    <source>
        <dbReference type="SAM" id="Coils"/>
    </source>
</evidence>
<organism evidence="3 5">
    <name type="scientific">Didymodactylos carnosus</name>
    <dbReference type="NCBI Taxonomy" id="1234261"/>
    <lineage>
        <taxon>Eukaryota</taxon>
        <taxon>Metazoa</taxon>
        <taxon>Spiralia</taxon>
        <taxon>Gnathifera</taxon>
        <taxon>Rotifera</taxon>
        <taxon>Eurotatoria</taxon>
        <taxon>Bdelloidea</taxon>
        <taxon>Philodinida</taxon>
        <taxon>Philodinidae</taxon>
        <taxon>Didymodactylos</taxon>
    </lineage>
</organism>
<feature type="coiled-coil region" evidence="1">
    <location>
        <begin position="71"/>
        <end position="98"/>
    </location>
</feature>
<dbReference type="Proteomes" id="UP000682733">
    <property type="component" value="Unassembled WGS sequence"/>
</dbReference>
<proteinExistence type="predicted"/>
<evidence type="ECO:0000313" key="3">
    <source>
        <dbReference type="EMBL" id="CAF0943045.1"/>
    </source>
</evidence>
<dbReference type="AlphaFoldDB" id="A0A8S2DJE3"/>
<dbReference type="PANTHER" id="PTHR11505">
    <property type="entry name" value="L1 TRANSPOSABLE ELEMENT-RELATED"/>
    <property type="match status" value="1"/>
</dbReference>
<reference evidence="3" key="1">
    <citation type="submission" date="2021-02" db="EMBL/GenBank/DDBJ databases">
        <authorList>
            <person name="Nowell W R."/>
        </authorList>
    </citation>
    <scope>NUCLEOTIDE SEQUENCE</scope>
</reference>
<evidence type="ECO:0000313" key="4">
    <source>
        <dbReference type="EMBL" id="CAF3717873.1"/>
    </source>
</evidence>
<dbReference type="InterPro" id="IPR004244">
    <property type="entry name" value="Transposase_22"/>
</dbReference>
<name>A0A8S2DJE3_9BILA</name>
<sequence>MSKNKRGLETSNSPPLKQQATTSAINVRTLLLDTLRSDPALKEEIKQIVNQQKSDGEIEEDMADALEPSVAEQLKERVLKLEERVAQLERDIEDQKRYSRTWCLRFLGVEEQENENLYQVLHSFFNNTDCGLGLSISNSIEYCHRLPSKPKPTLKNPVGSVMSKSRVVIARFYSRTTVKRILASLRMLKGKNCPIVVLEDLTPRNLAIYNRERNILQGVDKRRVFTRDGYVFLHRGKENSPLRIVN</sequence>
<dbReference type="EMBL" id="CAJNOK010004598">
    <property type="protein sequence ID" value="CAF0943045.1"/>
    <property type="molecule type" value="Genomic_DNA"/>
</dbReference>
<dbReference type="Proteomes" id="UP000677228">
    <property type="component" value="Unassembled WGS sequence"/>
</dbReference>
<accession>A0A8S2DJE3</accession>
<gene>
    <name evidence="3" type="ORF">OVA965_LOCUS11739</name>
    <name evidence="4" type="ORF">TMI583_LOCUS11743</name>
</gene>
<evidence type="ECO:0000313" key="5">
    <source>
        <dbReference type="Proteomes" id="UP000677228"/>
    </source>
</evidence>
<protein>
    <submittedName>
        <fullName evidence="3">Uncharacterized protein</fullName>
    </submittedName>
</protein>
<dbReference type="EMBL" id="CAJOBA010004603">
    <property type="protein sequence ID" value="CAF3717873.1"/>
    <property type="molecule type" value="Genomic_DNA"/>
</dbReference>